<evidence type="ECO:0000256" key="2">
    <source>
        <dbReference type="SAM" id="MobiDB-lite"/>
    </source>
</evidence>
<feature type="compositionally biased region" description="Pro residues" evidence="2">
    <location>
        <begin position="1749"/>
        <end position="1761"/>
    </location>
</feature>
<feature type="compositionally biased region" description="Basic and acidic residues" evidence="2">
    <location>
        <begin position="1"/>
        <end position="11"/>
    </location>
</feature>
<feature type="region of interest" description="Disordered" evidence="2">
    <location>
        <begin position="1629"/>
        <end position="1661"/>
    </location>
</feature>
<evidence type="ECO:0000313" key="4">
    <source>
        <dbReference type="Proteomes" id="UP001445335"/>
    </source>
</evidence>
<feature type="compositionally biased region" description="Polar residues" evidence="2">
    <location>
        <begin position="32"/>
        <end position="46"/>
    </location>
</feature>
<feature type="coiled-coil region" evidence="1">
    <location>
        <begin position="737"/>
        <end position="784"/>
    </location>
</feature>
<evidence type="ECO:0000313" key="3">
    <source>
        <dbReference type="EMBL" id="KAK9842520.1"/>
    </source>
</evidence>
<evidence type="ECO:0000256" key="1">
    <source>
        <dbReference type="SAM" id="Coils"/>
    </source>
</evidence>
<feature type="compositionally biased region" description="Low complexity" evidence="2">
    <location>
        <begin position="1867"/>
        <end position="1878"/>
    </location>
</feature>
<accession>A0AAW1S7X6</accession>
<sequence length="1891" mass="190443">MAPGAEHEERQQPMTDAFTIAAHRPAGGSPQLPLSGSRRTSLGERQQQRMLQELAKLGRGCASVASANMAGRYILLGVAAAQAAKHQPAPAAANASAKLSEEVAELRLEIRLLQSTQEEEGHAPAALLAAKVKLLEERLDASEAGAGHRCDQLALTTEQLQGDVARLHEAVALAEEDRAAAAVAVPPPADGAAPQQPRALPGTAAALARVAAVEAELARVGRRVADVETGLVEVRSEGARAAVERAEADEDADGLAQRMADMEAAWQAHALPAEQVELLAALASGDSTETEGVGVNARGALATLQQRVHDLRSDLRTAVADSAAGCDSAQQKAERAEAAAAAAHSAAQAAAAELASVAARMPTTAPAVAGAQAGDGPAESGGADALPQANMRAALAEQRRAVAELSTRLDANAAYFQEVQNGLEEVGQQVTGAVGSYAQAQADSRAQLLALAERVGALQTVVDALPEAAESQRETLEDALASLRRDLDALAERADGAASRDALEGVRECTDALAAQLAERQAAAAAMLGQIEGLATEQLGVVVARVADLEGRLGQTVGAQLRAPSGERGTATPAELATQVARLWRAQDAAEQRVTRLETQVLPLGERQGSSQHVAALAARVAELTEAQEAAARAAAAQHHQAEALGEAAATMSRVVGRLTEQDCALAALRSELTAVRQGAGEREGGELRLELANQDTAVSELRRQLGGHAEQLEALHSFAQGWGAEMAGLRPGAEALQEVRCELGELAGQLEAARAAAATAAGLAAVEEAVQRTHGRAERAEAAAVSALRAQADAAGQVAALAAKLERMEATAAPAGALVATRRDVAAAAERVDALEAAAPGWDAAAETTHTLTADLVAATQRLGALEGDAAPAAEMHALRGQLGELGSRVGELGGRLERAHALAAEAAGRPDPAPALEALFGELGALAERLVGAERAASASASSAELGALRGDLARVQATAELAAGRADPAPALEALFGELAALGERMHSLEAATAAGAATPAVPESVAAELVALATRLTGAECAAAEASEAAFEAAENAAAAGDLAVLQHEAGLLASRLAQTEAGMLAADAAVGELSVLGAHASELARRVAALEAAAEQEAGAGRPTAQDLAGMRSELATLAELVEGRAVRPAALAALTNDTACELAAVRTRLSMAEAATGAAAEAAAAAAPAAELDALRGDHASMRGALEALQDELAYVGARAAGRSGSGWAAEELEGVRAELAGLGGLRNQVAALAGAVTQLQAEAAASAAPHAHWHDDSEGDDVQGGGLARQLSLAEGLRAELGELRERLLGAAADADARLAGLPDAGDLDARVADLAARMGGLAAVDAERVMETRRLAERVTAAEAAAAAAAELTARVAAVESSLDDAAAGLVARLAALEAGAGASRQGSPDGLVAGLAEMQADVAELREVGARTAAALEPLGGLPGRLGAVEAALGKVAAEAAAAGAALDGKIDELGGVLDARLADVEADLGDLAGDLSVRVAELEEAVGNLAEVPPAVAAVEAALEGLAGVPQAVADMQAELERADPGAGGLLARLRALESATEEVRGAVRAAVAQAASERGASSVWLAAVEANAKDVRAAAQTAAAATADGRRLEQRVHSLEATLASALEEVAVQMQALQQQAGNHPSSGPARRGALFRDDAPAGKPGRHFSEHSEADFRISAEHSGAAGGSTTMPSGGNGGALVLYDDDGFDHPYSAAAMAEQERAPGGRPLVIANRLYDSRSSDEDGAELRPALRPVLVPPPSPPSPGPPAAADASGRSPADAGRRSPLPMHSPTPAGRAYVGGPVTASPPGRAPSSPLPMPSPPPAGRRALTPKGGPFAADGGDRTLASSERARGSPVVLNLAGVAAQQSPPRPVSSSLSGVKGSVAQKAAMFERSPEG</sequence>
<dbReference type="PANTHER" id="PTHR32114:SF2">
    <property type="entry name" value="ABC TRANSPORTER ABCH.3"/>
    <property type="match status" value="1"/>
</dbReference>
<reference evidence="3 4" key="1">
    <citation type="journal article" date="2024" name="Nat. Commun.">
        <title>Phylogenomics reveals the evolutionary origins of lichenization in chlorophyte algae.</title>
        <authorList>
            <person name="Puginier C."/>
            <person name="Libourel C."/>
            <person name="Otte J."/>
            <person name="Skaloud P."/>
            <person name="Haon M."/>
            <person name="Grisel S."/>
            <person name="Petersen M."/>
            <person name="Berrin J.G."/>
            <person name="Delaux P.M."/>
            <person name="Dal Grande F."/>
            <person name="Keller J."/>
        </authorList>
    </citation>
    <scope>NUCLEOTIDE SEQUENCE [LARGE SCALE GENOMIC DNA]</scope>
    <source>
        <strain evidence="3 4">SAG 245.80</strain>
    </source>
</reference>
<dbReference type="PANTHER" id="PTHR32114">
    <property type="entry name" value="ABC TRANSPORTER ABCH.3"/>
    <property type="match status" value="1"/>
</dbReference>
<keyword evidence="4" id="KW-1185">Reference proteome</keyword>
<feature type="compositionally biased region" description="Pro residues" evidence="2">
    <location>
        <begin position="1808"/>
        <end position="1818"/>
    </location>
</feature>
<keyword evidence="1" id="KW-0175">Coiled coil</keyword>
<feature type="coiled-coil region" evidence="1">
    <location>
        <begin position="473"/>
        <end position="500"/>
    </location>
</feature>
<gene>
    <name evidence="3" type="ORF">WJX81_004130</name>
</gene>
<organism evidence="3 4">
    <name type="scientific">Elliptochloris bilobata</name>
    <dbReference type="NCBI Taxonomy" id="381761"/>
    <lineage>
        <taxon>Eukaryota</taxon>
        <taxon>Viridiplantae</taxon>
        <taxon>Chlorophyta</taxon>
        <taxon>core chlorophytes</taxon>
        <taxon>Trebouxiophyceae</taxon>
        <taxon>Trebouxiophyceae incertae sedis</taxon>
        <taxon>Elliptochloris clade</taxon>
        <taxon>Elliptochloris</taxon>
    </lineage>
</organism>
<proteinExistence type="predicted"/>
<feature type="coiled-coil region" evidence="1">
    <location>
        <begin position="301"/>
        <end position="346"/>
    </location>
</feature>
<dbReference type="Proteomes" id="UP001445335">
    <property type="component" value="Unassembled WGS sequence"/>
</dbReference>
<feature type="region of interest" description="Disordered" evidence="2">
    <location>
        <begin position="1"/>
        <end position="46"/>
    </location>
</feature>
<protein>
    <recommendedName>
        <fullName evidence="5">Kinesin motor domain-containing protein</fullName>
    </recommendedName>
</protein>
<feature type="region of interest" description="Disordered" evidence="2">
    <location>
        <begin position="1746"/>
        <end position="1891"/>
    </location>
</feature>
<comment type="caution">
    <text evidence="3">The sequence shown here is derived from an EMBL/GenBank/DDBJ whole genome shotgun (WGS) entry which is preliminary data.</text>
</comment>
<dbReference type="EMBL" id="JALJOU010000007">
    <property type="protein sequence ID" value="KAK9842520.1"/>
    <property type="molecule type" value="Genomic_DNA"/>
</dbReference>
<name>A0AAW1S7X6_9CHLO</name>
<evidence type="ECO:0008006" key="5">
    <source>
        <dbReference type="Google" id="ProtNLM"/>
    </source>
</evidence>
<feature type="compositionally biased region" description="Low complexity" evidence="2">
    <location>
        <begin position="1762"/>
        <end position="1773"/>
    </location>
</feature>